<evidence type="ECO:0000256" key="1">
    <source>
        <dbReference type="SAM" id="MobiDB-lite"/>
    </source>
</evidence>
<dbReference type="HOGENOM" id="CLU_113686_0_0_11"/>
<dbReference type="Proteomes" id="UP000002029">
    <property type="component" value="Chromosome"/>
</dbReference>
<name>D2AWM0_STRRD</name>
<evidence type="ECO:0000313" key="4">
    <source>
        <dbReference type="Proteomes" id="UP000002029"/>
    </source>
</evidence>
<dbReference type="Pfam" id="PF03413">
    <property type="entry name" value="PepSY"/>
    <property type="match status" value="2"/>
</dbReference>
<evidence type="ECO:0000259" key="2">
    <source>
        <dbReference type="Pfam" id="PF03413"/>
    </source>
</evidence>
<feature type="domain" description="PepSY" evidence="2">
    <location>
        <begin position="166"/>
        <end position="224"/>
    </location>
</feature>
<evidence type="ECO:0000313" key="3">
    <source>
        <dbReference type="EMBL" id="ACZ87016.1"/>
    </source>
</evidence>
<keyword evidence="4" id="KW-1185">Reference proteome</keyword>
<reference evidence="3 4" key="1">
    <citation type="journal article" date="2010" name="Stand. Genomic Sci.">
        <title>Complete genome sequence of Streptosporangium roseum type strain (NI 9100).</title>
        <authorList>
            <person name="Nolan M."/>
            <person name="Sikorski J."/>
            <person name="Jando M."/>
            <person name="Lucas S."/>
            <person name="Lapidus A."/>
            <person name="Glavina Del Rio T."/>
            <person name="Chen F."/>
            <person name="Tice H."/>
            <person name="Pitluck S."/>
            <person name="Cheng J.F."/>
            <person name="Chertkov O."/>
            <person name="Sims D."/>
            <person name="Meincke L."/>
            <person name="Brettin T."/>
            <person name="Han C."/>
            <person name="Detter J.C."/>
            <person name="Bruce D."/>
            <person name="Goodwin L."/>
            <person name="Land M."/>
            <person name="Hauser L."/>
            <person name="Chang Y.J."/>
            <person name="Jeffries C.D."/>
            <person name="Ivanova N."/>
            <person name="Mavromatis K."/>
            <person name="Mikhailova N."/>
            <person name="Chen A."/>
            <person name="Palaniappan K."/>
            <person name="Chain P."/>
            <person name="Rohde M."/>
            <person name="Goker M."/>
            <person name="Bristow J."/>
            <person name="Eisen J.A."/>
            <person name="Markowitz V."/>
            <person name="Hugenholtz P."/>
            <person name="Kyrpides N.C."/>
            <person name="Klenk H.P."/>
        </authorList>
    </citation>
    <scope>NUCLEOTIDE SEQUENCE [LARGE SCALE GENOMIC DNA]</scope>
    <source>
        <strain evidence="4">ATCC 12428 / DSM 43021 / JCM 3005 / NI 9100</strain>
    </source>
</reference>
<feature type="compositionally biased region" description="Low complexity" evidence="1">
    <location>
        <begin position="57"/>
        <end position="68"/>
    </location>
</feature>
<dbReference type="Gene3D" id="3.10.450.40">
    <property type="match status" value="2"/>
</dbReference>
<dbReference type="AlphaFoldDB" id="D2AWM0"/>
<protein>
    <recommendedName>
        <fullName evidence="2">PepSY domain-containing protein</fullName>
    </recommendedName>
</protein>
<dbReference type="KEGG" id="sro:Sros_4109"/>
<dbReference type="EMBL" id="CP001814">
    <property type="protein sequence ID" value="ACZ87016.1"/>
    <property type="molecule type" value="Genomic_DNA"/>
</dbReference>
<feature type="region of interest" description="Disordered" evidence="1">
    <location>
        <begin position="1"/>
        <end position="22"/>
    </location>
</feature>
<organism evidence="3 4">
    <name type="scientific">Streptosporangium roseum (strain ATCC 12428 / DSM 43021 / JCM 3005 / KCTC 9067 / NCIMB 10171 / NRRL 2505 / NI 9100)</name>
    <dbReference type="NCBI Taxonomy" id="479432"/>
    <lineage>
        <taxon>Bacteria</taxon>
        <taxon>Bacillati</taxon>
        <taxon>Actinomycetota</taxon>
        <taxon>Actinomycetes</taxon>
        <taxon>Streptosporangiales</taxon>
        <taxon>Streptosporangiaceae</taxon>
        <taxon>Streptosporangium</taxon>
    </lineage>
</organism>
<accession>D2AWM0</accession>
<feature type="region of interest" description="Disordered" evidence="1">
    <location>
        <begin position="57"/>
        <end position="90"/>
    </location>
</feature>
<gene>
    <name evidence="3" type="ordered locus">Sros_4109</name>
</gene>
<feature type="compositionally biased region" description="Polar residues" evidence="1">
    <location>
        <begin position="1"/>
        <end position="14"/>
    </location>
</feature>
<proteinExistence type="predicted"/>
<dbReference type="eggNOG" id="COG3212">
    <property type="taxonomic scope" value="Bacteria"/>
</dbReference>
<sequence length="226" mass="23240">MSKTVSEMRTVSAKTSRRWTGTGALALGAMLVTTGCGSGTQPPPAAAPVVAVAPVAAPATTGPQTTPAPGEPEDSGSPTAPGGTTGTEDLRRAGGAALKAVPDSTLISIESEENGRLWEVQVVTVDGTEHELDVEAGTGKIVGKPRVEAGDAGDKAEHKRRVEEAKIDYLQAAAKIEAQVPGGRITELSLDGHNGKTVWEGDVVDSSRTKRSIMIDARDGRILAGR</sequence>
<dbReference type="InterPro" id="IPR025711">
    <property type="entry name" value="PepSY"/>
</dbReference>
<feature type="domain" description="PepSY" evidence="2">
    <location>
        <begin position="96"/>
        <end position="143"/>
    </location>
</feature>